<reference evidence="2" key="1">
    <citation type="submission" date="2020-02" db="EMBL/GenBank/DDBJ databases">
        <authorList>
            <person name="Meier V. D."/>
        </authorList>
    </citation>
    <scope>NUCLEOTIDE SEQUENCE</scope>
    <source>
        <strain evidence="2">AVDCRST_MAG56</strain>
    </source>
</reference>
<feature type="compositionally biased region" description="Low complexity" evidence="1">
    <location>
        <begin position="18"/>
        <end position="37"/>
    </location>
</feature>
<feature type="compositionally biased region" description="Polar residues" evidence="1">
    <location>
        <begin position="48"/>
        <end position="68"/>
    </location>
</feature>
<accession>A0A6J4I4F6</accession>
<feature type="non-terminal residue" evidence="2">
    <location>
        <position position="88"/>
    </location>
</feature>
<evidence type="ECO:0000313" key="2">
    <source>
        <dbReference type="EMBL" id="CAA9241196.1"/>
    </source>
</evidence>
<organism evidence="2">
    <name type="scientific">uncultured Cytophagales bacterium</name>
    <dbReference type="NCBI Taxonomy" id="158755"/>
    <lineage>
        <taxon>Bacteria</taxon>
        <taxon>Pseudomonadati</taxon>
        <taxon>Bacteroidota</taxon>
        <taxon>Sphingobacteriia</taxon>
        <taxon>Sphingobacteriales</taxon>
        <taxon>environmental samples</taxon>
    </lineage>
</organism>
<dbReference type="AlphaFoldDB" id="A0A6J4I4F6"/>
<feature type="compositionally biased region" description="Basic residues" evidence="1">
    <location>
        <begin position="1"/>
        <end position="10"/>
    </location>
</feature>
<feature type="region of interest" description="Disordered" evidence="1">
    <location>
        <begin position="1"/>
        <end position="88"/>
    </location>
</feature>
<sequence>WTRHSPRKTPRSPPPGPDSASRNSSASCRPTPRSSPTRVRRPCLNCRPTCSTDCSGNSPNSTTGTATRSRPRLALSSCTATREWIRTG</sequence>
<proteinExistence type="predicted"/>
<feature type="non-terminal residue" evidence="2">
    <location>
        <position position="1"/>
    </location>
</feature>
<protein>
    <submittedName>
        <fullName evidence="2">Uncharacterized protein</fullName>
    </submittedName>
</protein>
<gene>
    <name evidence="2" type="ORF">AVDCRST_MAG56-1439</name>
</gene>
<dbReference type="EMBL" id="CADCTQ010000133">
    <property type="protein sequence ID" value="CAA9241196.1"/>
    <property type="molecule type" value="Genomic_DNA"/>
</dbReference>
<evidence type="ECO:0000256" key="1">
    <source>
        <dbReference type="SAM" id="MobiDB-lite"/>
    </source>
</evidence>
<name>A0A6J4I4F6_9SPHI</name>